<reference evidence="2" key="1">
    <citation type="journal article" date="2019" name="Int. J. Syst. Evol. Microbiol.">
        <title>The Global Catalogue of Microorganisms (GCM) 10K type strain sequencing project: providing services to taxonomists for standard genome sequencing and annotation.</title>
        <authorList>
            <consortium name="The Broad Institute Genomics Platform"/>
            <consortium name="The Broad Institute Genome Sequencing Center for Infectious Disease"/>
            <person name="Wu L."/>
            <person name="Ma J."/>
        </authorList>
    </citation>
    <scope>NUCLEOTIDE SEQUENCE [LARGE SCALE GENOMIC DNA]</scope>
    <source>
        <strain evidence="2">KCTC 22814</strain>
    </source>
</reference>
<organism evidence="1 2">
    <name type="scientific">Sphingobacterium bambusae</name>
    <dbReference type="NCBI Taxonomy" id="662858"/>
    <lineage>
        <taxon>Bacteria</taxon>
        <taxon>Pseudomonadati</taxon>
        <taxon>Bacteroidota</taxon>
        <taxon>Sphingobacteriia</taxon>
        <taxon>Sphingobacteriales</taxon>
        <taxon>Sphingobacteriaceae</taxon>
        <taxon>Sphingobacterium</taxon>
    </lineage>
</organism>
<evidence type="ECO:0000313" key="2">
    <source>
        <dbReference type="Proteomes" id="UP001597525"/>
    </source>
</evidence>
<dbReference type="RefSeq" id="WP_320182595.1">
    <property type="nucleotide sequence ID" value="NZ_CP138332.1"/>
</dbReference>
<comment type="caution">
    <text evidence="1">The sequence shown here is derived from an EMBL/GenBank/DDBJ whole genome shotgun (WGS) entry which is preliminary data.</text>
</comment>
<gene>
    <name evidence="1" type="ORF">ACFS7Y_05835</name>
</gene>
<name>A0ABW6BFZ4_9SPHI</name>
<protein>
    <submittedName>
        <fullName evidence="1">Uncharacterized protein</fullName>
    </submittedName>
</protein>
<accession>A0ABW6BFZ4</accession>
<dbReference type="Proteomes" id="UP001597525">
    <property type="component" value="Unassembled WGS sequence"/>
</dbReference>
<dbReference type="EMBL" id="JBHUPB010000004">
    <property type="protein sequence ID" value="MFD2966896.1"/>
    <property type="molecule type" value="Genomic_DNA"/>
</dbReference>
<keyword evidence="2" id="KW-1185">Reference proteome</keyword>
<sequence length="72" mass="8437">MSANLSIFSAVPLTYSRRQNQHLFRLMDYIRLSLPTKMPIPSDPSLNIYSPSDQVIRSLTTHRKEKDHQQEH</sequence>
<proteinExistence type="predicted"/>
<evidence type="ECO:0000313" key="1">
    <source>
        <dbReference type="EMBL" id="MFD2966896.1"/>
    </source>
</evidence>